<keyword evidence="6" id="KW-1185">Reference proteome</keyword>
<feature type="region of interest" description="Disordered" evidence="3">
    <location>
        <begin position="109"/>
        <end position="152"/>
    </location>
</feature>
<evidence type="ECO:0000256" key="2">
    <source>
        <dbReference type="SAM" id="Coils"/>
    </source>
</evidence>
<dbReference type="Pfam" id="PF25014">
    <property type="entry name" value="NET2A"/>
    <property type="match status" value="1"/>
</dbReference>
<accession>A0AA89BIX2</accession>
<feature type="coiled-coil region" evidence="2">
    <location>
        <begin position="1078"/>
        <end position="1123"/>
    </location>
</feature>
<feature type="compositionally biased region" description="Basic and acidic residues" evidence="3">
    <location>
        <begin position="755"/>
        <end position="766"/>
    </location>
</feature>
<dbReference type="InterPro" id="IPR056889">
    <property type="entry name" value="NET2A-D/KIP1-like_C"/>
</dbReference>
<keyword evidence="1 2" id="KW-0175">Coiled coil</keyword>
<proteinExistence type="predicted"/>
<feature type="compositionally biased region" description="Basic and acidic residues" evidence="3">
    <location>
        <begin position="775"/>
        <end position="801"/>
    </location>
</feature>
<dbReference type="InterPro" id="IPR011684">
    <property type="entry name" value="NAB"/>
</dbReference>
<feature type="domain" description="NAB" evidence="4">
    <location>
        <begin position="1"/>
        <end position="58"/>
    </location>
</feature>
<dbReference type="Proteomes" id="UP001188597">
    <property type="component" value="Unassembled WGS sequence"/>
</dbReference>
<name>A0AA89BIX2_9ASTE</name>
<feature type="compositionally biased region" description="Low complexity" evidence="3">
    <location>
        <begin position="111"/>
        <end position="127"/>
    </location>
</feature>
<dbReference type="AlphaFoldDB" id="A0AA89BIX2"/>
<reference evidence="5" key="1">
    <citation type="submission" date="2022-12" db="EMBL/GenBank/DDBJ databases">
        <title>Draft genome assemblies for two species of Escallonia (Escalloniales).</title>
        <authorList>
            <person name="Chanderbali A."/>
            <person name="Dervinis C."/>
            <person name="Anghel I."/>
            <person name="Soltis D."/>
            <person name="Soltis P."/>
            <person name="Zapata F."/>
        </authorList>
    </citation>
    <scope>NUCLEOTIDE SEQUENCE</scope>
    <source>
        <strain evidence="5">UCBG64.0493</strain>
        <tissue evidence="5">Leaf</tissue>
    </source>
</reference>
<evidence type="ECO:0000256" key="1">
    <source>
        <dbReference type="ARBA" id="ARBA00023054"/>
    </source>
</evidence>
<dbReference type="InterPro" id="IPR056888">
    <property type="entry name" value="NET2A-D/KIP1-like_dom"/>
</dbReference>
<feature type="region of interest" description="Disordered" evidence="3">
    <location>
        <begin position="717"/>
        <end position="817"/>
    </location>
</feature>
<dbReference type="GO" id="GO:0003779">
    <property type="term" value="F:actin binding"/>
    <property type="evidence" value="ECO:0007669"/>
    <property type="project" value="InterPro"/>
</dbReference>
<evidence type="ECO:0000313" key="5">
    <source>
        <dbReference type="EMBL" id="KAK3038312.1"/>
    </source>
</evidence>
<feature type="coiled-coil region" evidence="2">
    <location>
        <begin position="152"/>
        <end position="248"/>
    </location>
</feature>
<feature type="compositionally biased region" description="Basic and acidic residues" evidence="3">
    <location>
        <begin position="727"/>
        <end position="748"/>
    </location>
</feature>
<gene>
    <name evidence="5" type="ORF">RJ639_031408</name>
</gene>
<organism evidence="5 6">
    <name type="scientific">Escallonia herrerae</name>
    <dbReference type="NCBI Taxonomy" id="1293975"/>
    <lineage>
        <taxon>Eukaryota</taxon>
        <taxon>Viridiplantae</taxon>
        <taxon>Streptophyta</taxon>
        <taxon>Embryophyta</taxon>
        <taxon>Tracheophyta</taxon>
        <taxon>Spermatophyta</taxon>
        <taxon>Magnoliopsida</taxon>
        <taxon>eudicotyledons</taxon>
        <taxon>Gunneridae</taxon>
        <taxon>Pentapetalae</taxon>
        <taxon>asterids</taxon>
        <taxon>campanulids</taxon>
        <taxon>Escalloniales</taxon>
        <taxon>Escalloniaceae</taxon>
        <taxon>Escallonia</taxon>
    </lineage>
</organism>
<sequence>MEEKVEYILKIIDEDGDSFAVRAEMYYRKRPEIINFVEDCFRGYRALAERYDHLSKDLQNANRTIATVYPERVQLGMDEEDEEYLPKTSTPFQGTTKLPKGLPVAPKLDIPKVPNFPKKSSKSPSRLMSKKGLLKLSPTDASEPTKSSGLSKAEALQEIDRLQKGILGLQTEKEFIKSSYESGLAKYWEIENQVTEMQAKVSSLQDESGIGTVIEDDEARTLMTTTALKSCLETLGKLEKKQKESNEEAKVEYMKIQEAREKFGTLKERLNHNHTHLQEHLGEYKLSNASPDLENMDQADCIGQERHSMELFQAKIKEGLLVDPDTSLTVSELAEKIDELVDKVIKQEAAVISQNALVARLRSEANELQTHLKSLEEERESLIQGSDKIKELEQELGRVETLKKSAKEQTKNLQTSFAEACSNLDHLSEIMPRVKRDEELEHTVLFNEMKSLPAVDKPKQFQVDEDMISPDNLLELPKEDQAAYQITNVKFEAKEFLGQHKSGNPFIDLLQPISGSNTEEVLEEYEESDSASFEKVISNDARVKTELKSDEMINSPVKADEENFVQSNLSNYLAVSPKDQVRTVLDASPEDGSKESEDMMAHGSVLHDLQDVRMEEEAKKEGTYLNAKEEVVQCSQANHPDQPLLEGLPEAAQVVNWEEGPKDSEDMVHNSYVGERLLQSNQSNHLDDLSLKGQGEAVSYENPEKGFKDHEDMLATGHDSESSEYVKLGDDTNLSKDDEEEKGSKEYGDLSVISREMKSEEEKNDGIPENGSSAKNKDEQHHVHFNSDNHRDDQALKKEEQPSSDEEGEPDWRQLSLNGLEDREKMLLQEYTSILRNFKEVKKKLTEVEKKNRASLFRSAVQLKVLKNANAMKDLEIRSLHRKMDLLQMDLDVTPNTHLQVLDTSSPKAVPEFLSEETVGSKERTEETQAEQQKDEVKVIPSDEPHEVSIIEEKIRMDIDDLLEENIEFWLKFSTSVHQIQKFQTSYQDLQEELVKLKENKKQDGSTKHQSPSSDIRAIYKHLSEIQTELTLWLEHNGVLKEDLQNRLSSLSNIQDEISRLSSAGSQIEETQLSDYQAAKFQGEIMNMKQENNKVEDELLAGLEHVKRLQEDIAKTLEKLDEEFGISPAKNHQTKNSTRSKIPLRSFLFGVKLKKQNKSIFACMSPALQKQYSDLTALPP</sequence>
<feature type="compositionally biased region" description="Polar residues" evidence="3">
    <location>
        <begin position="139"/>
        <end position="150"/>
    </location>
</feature>
<dbReference type="EMBL" id="JAVXUP010000099">
    <property type="protein sequence ID" value="KAK3038312.1"/>
    <property type="molecule type" value="Genomic_DNA"/>
</dbReference>
<evidence type="ECO:0000259" key="4">
    <source>
        <dbReference type="PROSITE" id="PS51774"/>
    </source>
</evidence>
<dbReference type="Pfam" id="PF24918">
    <property type="entry name" value="NET2A_C"/>
    <property type="match status" value="1"/>
</dbReference>
<protein>
    <recommendedName>
        <fullName evidence="4">NAB domain-containing protein</fullName>
    </recommendedName>
</protein>
<dbReference type="PANTHER" id="PTHR31631:SF3">
    <property type="entry name" value="PROTEIN NETWORKED 2B"/>
    <property type="match status" value="1"/>
</dbReference>
<feature type="coiled-coil region" evidence="2">
    <location>
        <begin position="980"/>
        <end position="1007"/>
    </location>
</feature>
<evidence type="ECO:0000256" key="3">
    <source>
        <dbReference type="SAM" id="MobiDB-lite"/>
    </source>
</evidence>
<dbReference type="PANTHER" id="PTHR31631">
    <property type="entry name" value="PROTEIN NETWORKED 2D"/>
    <property type="match status" value="1"/>
</dbReference>
<dbReference type="Pfam" id="PF07765">
    <property type="entry name" value="KIP1"/>
    <property type="match status" value="1"/>
</dbReference>
<dbReference type="PROSITE" id="PS51774">
    <property type="entry name" value="NAB"/>
    <property type="match status" value="1"/>
</dbReference>
<comment type="caution">
    <text evidence="5">The sequence shown here is derived from an EMBL/GenBank/DDBJ whole genome shotgun (WGS) entry which is preliminary data.</text>
</comment>
<feature type="coiled-coil region" evidence="2">
    <location>
        <begin position="330"/>
        <end position="412"/>
    </location>
</feature>
<evidence type="ECO:0000313" key="6">
    <source>
        <dbReference type="Proteomes" id="UP001188597"/>
    </source>
</evidence>